<gene>
    <name evidence="3" type="ORF">CRG98_007656</name>
</gene>
<dbReference type="AlphaFoldDB" id="A0A2I0KUF8"/>
<protein>
    <submittedName>
        <fullName evidence="3">Uncharacterized protein</fullName>
    </submittedName>
</protein>
<comment type="caution">
    <text evidence="3">The sequence shown here is derived from an EMBL/GenBank/DDBJ whole genome shotgun (WGS) entry which is preliminary data.</text>
</comment>
<organism evidence="3 4">
    <name type="scientific">Punica granatum</name>
    <name type="common">Pomegranate</name>
    <dbReference type="NCBI Taxonomy" id="22663"/>
    <lineage>
        <taxon>Eukaryota</taxon>
        <taxon>Viridiplantae</taxon>
        <taxon>Streptophyta</taxon>
        <taxon>Embryophyta</taxon>
        <taxon>Tracheophyta</taxon>
        <taxon>Spermatophyta</taxon>
        <taxon>Magnoliopsida</taxon>
        <taxon>eudicotyledons</taxon>
        <taxon>Gunneridae</taxon>
        <taxon>Pentapetalae</taxon>
        <taxon>rosids</taxon>
        <taxon>malvids</taxon>
        <taxon>Myrtales</taxon>
        <taxon>Lythraceae</taxon>
        <taxon>Punica</taxon>
    </lineage>
</organism>
<proteinExistence type="predicted"/>
<keyword evidence="2" id="KW-0732">Signal</keyword>
<feature type="region of interest" description="Disordered" evidence="1">
    <location>
        <begin position="83"/>
        <end position="111"/>
    </location>
</feature>
<keyword evidence="4" id="KW-1185">Reference proteome</keyword>
<sequence length="167" mass="19195">MHHRHFSPFSLLRFFQFFTCFICIFQENLGEQSSRNHCKRNPQPLKSREPLTLHQNITGSLRESRFFPTYPVESILPSRRDPQSLGNLTQLAPPEKTTPINRYSPDKPDCQSSLPVNLTAPIRGYIEAEEAAMTRESQGKPSTPLLKRVVESFHWLPHVTDGLLLLI</sequence>
<reference evidence="3 4" key="1">
    <citation type="submission" date="2017-11" db="EMBL/GenBank/DDBJ databases">
        <title>De-novo sequencing of pomegranate (Punica granatum L.) genome.</title>
        <authorList>
            <person name="Akparov Z."/>
            <person name="Amiraslanov A."/>
            <person name="Hajiyeva S."/>
            <person name="Abbasov M."/>
            <person name="Kaur K."/>
            <person name="Hamwieh A."/>
            <person name="Solovyev V."/>
            <person name="Salamov A."/>
            <person name="Braich B."/>
            <person name="Kosarev P."/>
            <person name="Mahmoud A."/>
            <person name="Hajiyev E."/>
            <person name="Babayeva S."/>
            <person name="Izzatullayeva V."/>
            <person name="Mammadov A."/>
            <person name="Mammadov A."/>
            <person name="Sharifova S."/>
            <person name="Ojaghi J."/>
            <person name="Eynullazada K."/>
            <person name="Bayramov B."/>
            <person name="Abdulazimova A."/>
            <person name="Shahmuradov I."/>
        </authorList>
    </citation>
    <scope>NUCLEOTIDE SEQUENCE [LARGE SCALE GENOMIC DNA]</scope>
    <source>
        <strain evidence="4">cv. AG2017</strain>
        <tissue evidence="3">Leaf</tissue>
    </source>
</reference>
<evidence type="ECO:0000313" key="4">
    <source>
        <dbReference type="Proteomes" id="UP000233551"/>
    </source>
</evidence>
<dbReference type="EMBL" id="PGOL01000346">
    <property type="protein sequence ID" value="PKI71973.1"/>
    <property type="molecule type" value="Genomic_DNA"/>
</dbReference>
<evidence type="ECO:0000256" key="2">
    <source>
        <dbReference type="SAM" id="SignalP"/>
    </source>
</evidence>
<feature type="signal peptide" evidence="2">
    <location>
        <begin position="1"/>
        <end position="30"/>
    </location>
</feature>
<dbReference type="Proteomes" id="UP000233551">
    <property type="component" value="Unassembled WGS sequence"/>
</dbReference>
<name>A0A2I0KUF8_PUNGR</name>
<feature type="chain" id="PRO_5014132065" evidence="2">
    <location>
        <begin position="31"/>
        <end position="167"/>
    </location>
</feature>
<evidence type="ECO:0000256" key="1">
    <source>
        <dbReference type="SAM" id="MobiDB-lite"/>
    </source>
</evidence>
<evidence type="ECO:0000313" key="3">
    <source>
        <dbReference type="EMBL" id="PKI71973.1"/>
    </source>
</evidence>
<accession>A0A2I0KUF8</accession>